<organism evidence="6 7">
    <name type="scientific">Pedobacter ureilyticus</name>
    <dbReference type="NCBI Taxonomy" id="1393051"/>
    <lineage>
        <taxon>Bacteria</taxon>
        <taxon>Pseudomonadati</taxon>
        <taxon>Bacteroidota</taxon>
        <taxon>Sphingobacteriia</taxon>
        <taxon>Sphingobacteriales</taxon>
        <taxon>Sphingobacteriaceae</taxon>
        <taxon>Pedobacter</taxon>
    </lineage>
</organism>
<feature type="domain" description="DUF7507" evidence="5">
    <location>
        <begin position="3144"/>
        <end position="3255"/>
    </location>
</feature>
<feature type="signal peptide" evidence="2">
    <location>
        <begin position="1"/>
        <end position="27"/>
    </location>
</feature>
<dbReference type="NCBIfam" id="TIGR01451">
    <property type="entry name" value="B_ant_repeat"/>
    <property type="match status" value="15"/>
</dbReference>
<dbReference type="InterPro" id="IPR045828">
    <property type="entry name" value="PKD_Bacteroidetes"/>
</dbReference>
<dbReference type="InterPro" id="IPR047589">
    <property type="entry name" value="DUF11_rpt"/>
</dbReference>
<dbReference type="InterPro" id="IPR013783">
    <property type="entry name" value="Ig-like_fold"/>
</dbReference>
<feature type="domain" description="DUF7507" evidence="5">
    <location>
        <begin position="2393"/>
        <end position="2501"/>
    </location>
</feature>
<feature type="domain" description="DUF7507" evidence="5">
    <location>
        <begin position="2887"/>
        <end position="3001"/>
    </location>
</feature>
<dbReference type="InterPro" id="IPR001434">
    <property type="entry name" value="OmcB-like_DUF11"/>
</dbReference>
<feature type="compositionally biased region" description="Polar residues" evidence="1">
    <location>
        <begin position="3868"/>
        <end position="3877"/>
    </location>
</feature>
<evidence type="ECO:0000313" key="7">
    <source>
        <dbReference type="Proteomes" id="UP001517247"/>
    </source>
</evidence>
<feature type="compositionally biased region" description="Basic and acidic residues" evidence="1">
    <location>
        <begin position="3857"/>
        <end position="3867"/>
    </location>
</feature>
<feature type="domain" description="DUF7507" evidence="5">
    <location>
        <begin position="3394"/>
        <end position="3477"/>
    </location>
</feature>
<dbReference type="InterPro" id="IPR026341">
    <property type="entry name" value="T9SS_type_B"/>
</dbReference>
<feature type="domain" description="DUF7507" evidence="5">
    <location>
        <begin position="2018"/>
        <end position="2127"/>
    </location>
</feature>
<feature type="domain" description="PKD-like" evidence="4">
    <location>
        <begin position="1806"/>
        <end position="1892"/>
    </location>
</feature>
<comment type="caution">
    <text evidence="6">The sequence shown here is derived from an EMBL/GenBank/DDBJ whole genome shotgun (WGS) entry which is preliminary data.</text>
</comment>
<dbReference type="Pfam" id="PF22352">
    <property type="entry name" value="K319L-like_PKD"/>
    <property type="match status" value="2"/>
</dbReference>
<feature type="domain" description="DUF7507" evidence="5">
    <location>
        <begin position="2766"/>
        <end position="2870"/>
    </location>
</feature>
<dbReference type="RefSeq" id="WP_138723015.1">
    <property type="nucleotide sequence ID" value="NZ_SSHJ02000006.1"/>
</dbReference>
<evidence type="ECO:0000259" key="3">
    <source>
        <dbReference type="Pfam" id="PF01345"/>
    </source>
</evidence>
<gene>
    <name evidence="6" type="ORF">E6A44_009985</name>
</gene>
<feature type="chain" id="PRO_5046481793" evidence="2">
    <location>
        <begin position="28"/>
        <end position="4467"/>
    </location>
</feature>
<feature type="domain" description="DUF11" evidence="3">
    <location>
        <begin position="4141"/>
        <end position="4234"/>
    </location>
</feature>
<feature type="region of interest" description="Disordered" evidence="1">
    <location>
        <begin position="3853"/>
        <end position="3878"/>
    </location>
</feature>
<feature type="domain" description="DUF7507" evidence="5">
    <location>
        <begin position="3020"/>
        <end position="3127"/>
    </location>
</feature>
<evidence type="ECO:0000256" key="1">
    <source>
        <dbReference type="SAM" id="MobiDB-lite"/>
    </source>
</evidence>
<reference evidence="6 7" key="1">
    <citation type="submission" date="2024-12" db="EMBL/GenBank/DDBJ databases">
        <authorList>
            <person name="Hu S."/>
        </authorList>
    </citation>
    <scope>NUCLEOTIDE SEQUENCE [LARGE SCALE GENOMIC DNA]</scope>
    <source>
        <strain evidence="6 7">THG-T11</strain>
    </source>
</reference>
<dbReference type="Pfam" id="PF19406">
    <property type="entry name" value="PKD_5"/>
    <property type="match status" value="2"/>
</dbReference>
<evidence type="ECO:0000256" key="2">
    <source>
        <dbReference type="SAM" id="SignalP"/>
    </source>
</evidence>
<dbReference type="EMBL" id="SSHJ02000006">
    <property type="protein sequence ID" value="MFN0255901.1"/>
    <property type="molecule type" value="Genomic_DNA"/>
</dbReference>
<sequence length="4467" mass="464508">MIKKLLFSIRFFIVFAVLLLSSFLAFAQNCSVNAGTNTTICPGDQFNLKATSTGSSASGITWSQVGGPAVTITPTTAGEAKITNYIPGGVYRFRATTKCADGSTVFQEVTYTVSDLTVANAGPDRVVCPGVVQLTGSPLKPGEIGRWIKTSGNGPEPSNANIANPTLTFPVSTSSSKSTYTYTITNSSTNCISVDEVTITNLGTAPVNAGLDQDLSCYNITNSTYLNGSAAGRDDAAGQLGTWTFVSGPSNPTIANPNNNGTNVSGLVKGTYIFRWTVTGPCVNGSDDVSITVGDPNQNITYAGGNNSVYCDGRTTVLLSAPAAAFANEVVEWVKIDGPGNPVITSSKSNVTTVTGLNSAPGNSYTFRYTIRNTVTNCSSSGNYVVSFNKAPTINISTASPYFAGCGENFAVVNYSVDGGRETKYALVSAPAGSQLQASFGGLNNYVTPPASGQEIRGFDKSGTYILRYRRSTDGGIGGCEDAYAEVKIVISANIQASNAGTSQILNCDVVETDLVGNTPLLGVGRWSQVSGPNQANIADPLDRGSRVTGLVPGKYTFRWLISGGDGNCTNAQSDVDVLVSTATRTASAAGSAQNTCAGIPVILDGNIPVNGNEIGTWTVSPSAGVTFSNIHDPKASATGLQANTTYTFTWTITGACGAASASSVTVTTNNIVAVTQANAGIDQCRATTGQITLAGNAPAASETGLWTLVSGPSSGASFVNANLYNTQVNITQVGNYVFRWSITANGGCSPSTDEVLVTVGTPTVATVGSAIQGCVGSGQITLSGNQPTVGTGTWTQTEGAGGAVITDIHNPTSTVTGLMAGRYKFRWTITGSSCSTSSSAELTVNLSDPAAPAIAGADQTICGVSTTLDATPVSSGTGRWVVVSGPNIPTFASTANPRTSISNLVYGRYELQWITSGGLFCGDNSDNVIITVREAANAGADQNLCNVNSVSLNGNSNSTGTWTATNWPGYPAVTNQPTITTVGSNAAIANVVASGNYTFRYTIADNGTCADVDEVTYNISTPPTIADAGPDQELCEASATPKPFQLAANTPLPGTGTGRWIIEAGSVGGTFTSVNLTTSPTPGPYTSPVNDPNAIFTPSNEGVSLLKWEISNGNCNGMSASSDYVRITMYYPPSIANAGTNQDLNCENSTTLSATVPTRGFGKWTQTAGPAGAIIEYPNASTTKVSGLQVGDYTFTWTVTNGTVCSPSIGNVNVKVNTIPPVTANAGADQTLCFNSATVNTTLAGNAPGAGDTGLWTVQSGTAAAVSFTNASSATTSVSFSQAGTYTLRWTTTKTTGGCTTADDMTVTVVSREEAVIITPNNSEFCWYTPVALDATTTTPNAGTWKAIIKPTGAPDPVFSAPNGNHTEVFGLNVGTYQFSYTTNNGVCGDVNSNIVNIIIRELPTPSAAGVSKTTCYGVNVALAAEAVTVGTGKWTVTDLPPGANNTSYTFSNDASNTSNFKATVAGVYTLTWTTSNGTCTSESTTKVTVQPALAGNQIATPPTQTCSGTNIGTINNIALASGGPGAGYTYQWQSSTNNTTWNDISNATGTSYAPGTLNNTTTADITYYYRRLASAGTCEKLPSNVVNILVRPSIKNNTLNPPTATACFEGAPGTLTGSTPTGGDNTYTYQWQRSLNSTNNADYSNVPDEGGLNDGKHDTYTPASITNAGNTNLVYRYRRIVTSDGCPNTSAVVTFTIYPKPILTSSATATVCSNSLFSYTPTSNVTSGVTFNWTRAAVAGINANAGSGSGSISETLVNNTANPIVVRYVYRLIANSCANPDTYNVDVTVNPSPRGTNATVSSLTCGNSSFTYDLQANVNAVLATSFPSNFTWTVAPNANVTGQASGSGNTINQTLINTSNVAQQVVYTVTPTAQAGAPCAGQPFTVTVTVPVCEGVTITKTTTRTTPITAAGNTIPYTIVVTNTGNAAQHNVVVNDPFLGGVLSNPVKTGGNADNILDKGETWTYTGTYTVTQADLDNYGKPVIGSGKIANTATLATTERPTPQTAGTDVAITANSSFTVAKTSGTTLITEAGQVVPYTITVTNTGNTAISNVVVNDPMLTNITLASGDTNGNGIFERSENTWVFSGSYIVKQSDLDNNGNVTPANGRLKNTVSVSGKGPNGTSLTPVTSVFEIPVSTTAGSFDVKKSSTTTAITKAGQVVPYTITIANTGKTAVSNIQVIDPLLGTITNVGNLFSGDIEPKNNKLDVNETWTYTGSYTVTQTDIDNRGNDATNLDKLLNVAEVRGTYPNGTQEVKNTNRVLIDITPYAAYKIEKTSTETEITKANDLIHYTVKVTNTGDAAISDVVVSDPMVTNLARNSGDTNNNNKLDVNEVWTYTGTYAVKQTDIDGNGNGIAGILRNIATVNGKKPDGTSLNPETATHLIPLKTTTAFNVVKTANRTEVTTAGEQITYTIAVTNTGVTAISNLVVNDPMLSNVPLVNPTKTNGNTDNILDLGEVWTYTGTYTVTQADIDNQGNAYPVGTLTNVVNVTGNKPDGSSAGSVSKILNLPINAAASLVLAKTSDVTTVNKAGDIITYTVTAQNTGKVAIENLLIDDAMLKLKYISGDNGPVNGKLDVGETWTYRGAYTVTQADIDNNGNAIVAGKLVNEVTASGRKPDGSLIPTPTPARNEVTVTPNRGLAIVKATTATSITKVGQVVPYTIRVTNTGTVAVSNVVVNDPLITAAALTLTYGDANANNKLDINETWIYEVNYTVKQSDIDNHGYPTTNSGELVNRATVAGQTPQGAITTVTSNDTRVPLQALAAYSIEKTANKAAILAVGDVVRYTITVKNTGDAAISNVVVNDPMLSNAALANPTDANNKLDVGETWTYQADYIVKQSDIDNNGNTLVKGVLSNTATLSGQAPNNNALPVLSSTRVIPLTTSTSFTVQKTANKANVNKVGDVITYTITVKNTGGTAVTNVVVNDPLTGGIIPTPKSGDDKVGGTIGVLDEGETWIYEVTYTVTQSDIDNHGNSLSGGQSTAKGNILNLVTVTGTKPDGSSAGTITAQNEVPIVPTSSFTLTKTSDRDGSSVTKAGDPVVYTVEVKNTGSVAINSLVVKDPMVSLIYDSGDANNDGKLDVAETWVYKGTYLTTQEDIDRNGNGVTVGKLVNVVAANGRTPNGTPVYISDLTATNSVTITANAAMTVKKATSTKNIRNAGQVVTYAITVANTGTVAIHDVMVNDPLLGGNVTTLYSGDVNGNGIMDVRETWTFTGNYTVTQADIDQYGNPTANSGLLVNTADAAGKLPDNSPITGTSNTVSIPILLEPAYSIEKTSTTTEVTVANQVVPYVITIKNTGNSAIKDVVVNDPMLTNLAYANGDTNSDGKLDVNEVWTYQGSYVVTQGDIDNNGNTVLKGVLSNTASLNGKGMTGIALAPLTSTKIIPLKTSTLFTVTKTSDRDGGSVNKAGDIINYQIKVANTSVTAITKVVVNDPLLGGIMAIPTSGDVANPGVLDVNEIWTYTGSYTVTQADMDRNGNAMANNNVYANGSIINVVNVSGEKPDGTSAGRVTATNVVPIQPAAALNVTKTSDVATVNKAGDIITYTVKVTNAGTVAMNTIMVADPMVNLLYVNGDANNNGKLEVGEEWTYTGKYTVTQADLDNNGNGITAGKLVNEVSVQGRQPNGTLSPTATAIANVDLVKASAMTISKTTTTTQITAAGQLVNYTITIANTGKSAISNVVVNDPLLANLAYNNGDINGNNKLDVNETWTYGGSYIITQADIDQIKNAPVSGQFRNIASVTGTNPDGSAIGPFTSTKDIPVSQIISVDFKKVVTGQVGFIAGQLVNYEIKVINTGNTTLKNIVVKDPNATITSGSPIAQLNPGQTVLVLAQHVLTQADVDAGKVINQAELEGVDPNGDKITKKSDDPSTATPNDPTVVQIVSPGSISLVKKAVLSGDGNTITYSFEVNNPGIVTLSDVTISDPKFSSPIAVVPSVLPPRSKGTATAVYTISAIEKLAGQVSNTAIVTGVMPNGFKVNDISGTNENNNEPTLVVLPKITSKKTVVDANGNGKIEPGEELTYTITISNDGDVNRTNVKVDDVLPAHTSYVNGSASNGGSLNSGKISWTNLTVPAKSSLSVSFKALIDATLPLGLTQIENIASVIDPAKPNEAITPAVSLPTEGKIESSKTVNDNKGNKDGLAQANEILTYSIVLSNKGGSLLTGVQVKDVLPAGLTYVDGSANNGGTYTASANQMAWTIDLAPGTTKTLTFDVKVAADVNAITKITNTASVLSPTGQSLQPSTSLDTDPSADLEITKVLLTPAPVKTGDYVSYQITVKNLGQNKATGVTVTDPLPGTLDIPGDIKQDKGTTNFDRGNKTLSWTIGDLELNEQRTMTFKIRVVAAGSLVNTANVTANQPDLNMANNKMASGGQYIDGPELLIPNLFTPNGDGNNDAFEILGLNQYANNELVIVNRWGNELFRTKNYQNNWTGEGLNEGTYYYLLRVQKNSSSEWITFKGYVTLIRAFKK</sequence>
<feature type="domain" description="PKD-like" evidence="4">
    <location>
        <begin position="1712"/>
        <end position="1795"/>
    </location>
</feature>
<evidence type="ECO:0000313" key="6">
    <source>
        <dbReference type="EMBL" id="MFN0255901.1"/>
    </source>
</evidence>
<keyword evidence="7" id="KW-1185">Reference proteome</keyword>
<protein>
    <submittedName>
        <fullName evidence="6">PKD domain-containing protein</fullName>
    </submittedName>
</protein>
<name>A0ABW9J5U8_9SPHI</name>
<keyword evidence="2" id="KW-0732">Signal</keyword>
<feature type="domain" description="DUF7507" evidence="5">
    <location>
        <begin position="3523"/>
        <end position="3627"/>
    </location>
</feature>
<dbReference type="InterPro" id="IPR051172">
    <property type="entry name" value="Chlamydia_OmcB"/>
</dbReference>
<feature type="domain" description="DUF7507" evidence="5">
    <location>
        <begin position="1898"/>
        <end position="2002"/>
    </location>
</feature>
<evidence type="ECO:0000259" key="4">
    <source>
        <dbReference type="Pfam" id="PF19406"/>
    </source>
</evidence>
<feature type="domain" description="DUF7507" evidence="5">
    <location>
        <begin position="3268"/>
        <end position="3373"/>
    </location>
</feature>
<dbReference type="InterPro" id="IPR018247">
    <property type="entry name" value="EF_Hand_1_Ca_BS"/>
</dbReference>
<feature type="domain" description="DUF7507" evidence="5">
    <location>
        <begin position="2144"/>
        <end position="2255"/>
    </location>
</feature>
<feature type="domain" description="DUF11" evidence="3">
    <location>
        <begin position="4251"/>
        <end position="4366"/>
    </location>
</feature>
<accession>A0ABW9J5U8</accession>
<dbReference type="Pfam" id="PF24346">
    <property type="entry name" value="DUF7507"/>
    <property type="match status" value="17"/>
</dbReference>
<feature type="domain" description="DUF7507" evidence="5">
    <location>
        <begin position="2272"/>
        <end position="2377"/>
    </location>
</feature>
<dbReference type="Pfam" id="PF01345">
    <property type="entry name" value="DUF11"/>
    <property type="match status" value="3"/>
</dbReference>
<dbReference type="Pfam" id="PF13585">
    <property type="entry name" value="CHU_C"/>
    <property type="match status" value="1"/>
</dbReference>
<feature type="domain" description="DUF11" evidence="3">
    <location>
        <begin position="4009"/>
        <end position="4102"/>
    </location>
</feature>
<feature type="domain" description="DUF7507" evidence="5">
    <location>
        <begin position="2642"/>
        <end position="2751"/>
    </location>
</feature>
<dbReference type="Gene3D" id="2.60.40.1170">
    <property type="entry name" value="Mu homology domain, subdomain B"/>
    <property type="match status" value="1"/>
</dbReference>
<dbReference type="PANTHER" id="PTHR34819">
    <property type="entry name" value="LARGE CYSTEINE-RICH PERIPLASMIC PROTEIN OMCB"/>
    <property type="match status" value="1"/>
</dbReference>
<feature type="domain" description="DUF7507" evidence="5">
    <location>
        <begin position="3644"/>
        <end position="3751"/>
    </location>
</feature>
<feature type="domain" description="DUF7507" evidence="5">
    <location>
        <begin position="3775"/>
        <end position="3863"/>
    </location>
</feature>
<dbReference type="PROSITE" id="PS00018">
    <property type="entry name" value="EF_HAND_1"/>
    <property type="match status" value="2"/>
</dbReference>
<dbReference type="PANTHER" id="PTHR34819:SF3">
    <property type="entry name" value="CELL SURFACE PROTEIN"/>
    <property type="match status" value="1"/>
</dbReference>
<feature type="domain" description="DUF7507" evidence="5">
    <location>
        <begin position="3886"/>
        <end position="3979"/>
    </location>
</feature>
<feature type="domain" description="DUF7507" evidence="5">
    <location>
        <begin position="2517"/>
        <end position="2623"/>
    </location>
</feature>
<evidence type="ECO:0000259" key="5">
    <source>
        <dbReference type="Pfam" id="PF24346"/>
    </source>
</evidence>
<dbReference type="Gene3D" id="2.60.40.740">
    <property type="match status" value="1"/>
</dbReference>
<dbReference type="Proteomes" id="UP001517247">
    <property type="component" value="Unassembled WGS sequence"/>
</dbReference>
<dbReference type="InterPro" id="IPR055354">
    <property type="entry name" value="DUF7507"/>
</dbReference>
<dbReference type="Gene3D" id="2.60.40.10">
    <property type="entry name" value="Immunoglobulins"/>
    <property type="match status" value="10"/>
</dbReference>
<dbReference type="NCBIfam" id="TIGR04131">
    <property type="entry name" value="Bac_Flav_CTERM"/>
    <property type="match status" value="1"/>
</dbReference>
<proteinExistence type="predicted"/>